<proteinExistence type="predicted"/>
<keyword evidence="2" id="KW-1185">Reference proteome</keyword>
<dbReference type="EMBL" id="NHMK01000016">
    <property type="protein sequence ID" value="OWL95444.1"/>
    <property type="molecule type" value="Genomic_DNA"/>
</dbReference>
<sequence length="185" mass="19772">MKRTLITAALTLPAHWDGVHTIHVTTPEEVEAMMTVAPDAQADLRAAAYGQKFGDRATLYTDETGLHIVAVRRVPAAQVQAQALLAEAYRASPEACDAVARREGAQDWADLTHGLEFAPQDTGGGCAALVAPLPNGHAMSLTNGDSRLPETLQDFYVGVADEPIAEETFYLFVRGGQLTELFPAA</sequence>
<evidence type="ECO:0000313" key="1">
    <source>
        <dbReference type="EMBL" id="OWL95444.1"/>
    </source>
</evidence>
<dbReference type="AlphaFoldDB" id="A0A246BJE6"/>
<evidence type="ECO:0000313" key="2">
    <source>
        <dbReference type="Proteomes" id="UP000197208"/>
    </source>
</evidence>
<comment type="caution">
    <text evidence="1">The sequence shown here is derived from an EMBL/GenBank/DDBJ whole genome shotgun (WGS) entry which is preliminary data.</text>
</comment>
<accession>A0A246BJE6</accession>
<name>A0A246BJE6_9DEIO</name>
<gene>
    <name evidence="1" type="ORF">CBQ26_11825</name>
</gene>
<reference evidence="1 2" key="1">
    <citation type="submission" date="2017-05" db="EMBL/GenBank/DDBJ databases">
        <title>De novo genome assembly of Deniococcus indicus strain DR1.</title>
        <authorList>
            <person name="Chauhan D."/>
            <person name="Yennamalli R.M."/>
            <person name="Priyadarshini R."/>
        </authorList>
    </citation>
    <scope>NUCLEOTIDE SEQUENCE [LARGE SCALE GENOMIC DNA]</scope>
    <source>
        <strain evidence="1 2">DR1</strain>
    </source>
</reference>
<dbReference type="OrthoDB" id="74079at2"/>
<organism evidence="1 2">
    <name type="scientific">Deinococcus indicus</name>
    <dbReference type="NCBI Taxonomy" id="223556"/>
    <lineage>
        <taxon>Bacteria</taxon>
        <taxon>Thermotogati</taxon>
        <taxon>Deinococcota</taxon>
        <taxon>Deinococci</taxon>
        <taxon>Deinococcales</taxon>
        <taxon>Deinococcaceae</taxon>
        <taxon>Deinococcus</taxon>
    </lineage>
</organism>
<dbReference type="Proteomes" id="UP000197208">
    <property type="component" value="Unassembled WGS sequence"/>
</dbReference>
<protein>
    <submittedName>
        <fullName evidence="1">Uncharacterized protein</fullName>
    </submittedName>
</protein>
<dbReference type="RefSeq" id="WP_088248842.1">
    <property type="nucleotide sequence ID" value="NZ_NHMK01000016.1"/>
</dbReference>